<feature type="transmembrane region" description="Helical" evidence="6">
    <location>
        <begin position="227"/>
        <end position="251"/>
    </location>
</feature>
<dbReference type="Gene3D" id="1.20.1420.30">
    <property type="entry name" value="NCX, central ion-binding region"/>
    <property type="match status" value="1"/>
</dbReference>
<reference evidence="8 9" key="1">
    <citation type="submission" date="2024-09" db="EMBL/GenBank/DDBJ databases">
        <authorList>
            <person name="Sun Q."/>
            <person name="Mori K."/>
        </authorList>
    </citation>
    <scope>NUCLEOTIDE SEQUENCE [LARGE SCALE GENOMIC DNA]</scope>
    <source>
        <strain evidence="8 9">JCM 9626</strain>
    </source>
</reference>
<feature type="domain" description="Sodium/calcium exchanger membrane region" evidence="7">
    <location>
        <begin position="9"/>
        <end position="127"/>
    </location>
</feature>
<feature type="region of interest" description="Disordered" evidence="5">
    <location>
        <begin position="169"/>
        <end position="195"/>
    </location>
</feature>
<accession>A0ABV5KGN0</accession>
<dbReference type="RefSeq" id="WP_139980677.1">
    <property type="nucleotide sequence ID" value="NZ_JBHMDG010000027.1"/>
</dbReference>
<feature type="compositionally biased region" description="Basic and acidic residues" evidence="5">
    <location>
        <begin position="179"/>
        <end position="195"/>
    </location>
</feature>
<dbReference type="InterPro" id="IPR044880">
    <property type="entry name" value="NCX_ion-bd_dom_sf"/>
</dbReference>
<feature type="transmembrane region" description="Helical" evidence="6">
    <location>
        <begin position="34"/>
        <end position="53"/>
    </location>
</feature>
<proteinExistence type="predicted"/>
<feature type="transmembrane region" description="Helical" evidence="6">
    <location>
        <begin position="6"/>
        <end position="27"/>
    </location>
</feature>
<comment type="subcellular location">
    <subcellularLocation>
        <location evidence="1">Membrane</location>
        <topology evidence="1">Multi-pass membrane protein</topology>
    </subcellularLocation>
</comment>
<name>A0ABV5KGN0_9ACTN</name>
<feature type="transmembrane region" description="Helical" evidence="6">
    <location>
        <begin position="203"/>
        <end position="221"/>
    </location>
</feature>
<protein>
    <recommendedName>
        <fullName evidence="7">Sodium/calcium exchanger membrane region domain-containing protein</fullName>
    </recommendedName>
</protein>
<evidence type="ECO:0000256" key="5">
    <source>
        <dbReference type="SAM" id="MobiDB-lite"/>
    </source>
</evidence>
<sequence length="356" mass="36373">MSTLPLAWLLLIFVGAAGAIWVAGVQLSRQTDVLATRLGLGSALGGLVLLAVATNLPEIAIVVSASLAGNVGVAVGNILGGIAIQTVVLVLLDAFGVRGARPLTYRAASLVLVLEAVLVVAILAVVVAGSQLPADLIVFRLEPGAVLIAGLWVVGLLLLRRASQSLPWHEAGEAPDNQDPPRGHSRAQTEQKATEKGVATSRAAIVFGVAALVTLVAGVVLERSGDAIAGDIGLSGVLFGATVLAAATSLPELSTGLTSVRQGDYQLAMSDIFGGNAFLPVLFLLAGLISGQSVLPQAQDTDIYLTALAMLLTLVYAAGLVFRPERRTARMGLDSWVVLALYALGVAGLFSIAAVG</sequence>
<comment type="caution">
    <text evidence="8">The sequence shown here is derived from an EMBL/GenBank/DDBJ whole genome shotgun (WGS) entry which is preliminary data.</text>
</comment>
<keyword evidence="9" id="KW-1185">Reference proteome</keyword>
<evidence type="ECO:0000313" key="8">
    <source>
        <dbReference type="EMBL" id="MFB9315015.1"/>
    </source>
</evidence>
<feature type="transmembrane region" description="Helical" evidence="6">
    <location>
        <begin position="335"/>
        <end position="355"/>
    </location>
</feature>
<keyword evidence="3 6" id="KW-1133">Transmembrane helix</keyword>
<feature type="domain" description="Sodium/calcium exchanger membrane region" evidence="7">
    <location>
        <begin position="204"/>
        <end position="347"/>
    </location>
</feature>
<organism evidence="8 9">
    <name type="scientific">Nocardioides plantarum</name>
    <dbReference type="NCBI Taxonomy" id="29299"/>
    <lineage>
        <taxon>Bacteria</taxon>
        <taxon>Bacillati</taxon>
        <taxon>Actinomycetota</taxon>
        <taxon>Actinomycetes</taxon>
        <taxon>Propionibacteriales</taxon>
        <taxon>Nocardioidaceae</taxon>
        <taxon>Nocardioides</taxon>
    </lineage>
</organism>
<evidence type="ECO:0000259" key="7">
    <source>
        <dbReference type="Pfam" id="PF01699"/>
    </source>
</evidence>
<dbReference type="Pfam" id="PF01699">
    <property type="entry name" value="Na_Ca_ex"/>
    <property type="match status" value="2"/>
</dbReference>
<feature type="transmembrane region" description="Helical" evidence="6">
    <location>
        <begin position="303"/>
        <end position="323"/>
    </location>
</feature>
<keyword evidence="2 6" id="KW-0812">Transmembrane</keyword>
<dbReference type="Proteomes" id="UP001589750">
    <property type="component" value="Unassembled WGS sequence"/>
</dbReference>
<evidence type="ECO:0000256" key="4">
    <source>
        <dbReference type="ARBA" id="ARBA00023136"/>
    </source>
</evidence>
<dbReference type="EMBL" id="JBHMDG010000027">
    <property type="protein sequence ID" value="MFB9315015.1"/>
    <property type="molecule type" value="Genomic_DNA"/>
</dbReference>
<feature type="transmembrane region" description="Helical" evidence="6">
    <location>
        <begin position="73"/>
        <end position="95"/>
    </location>
</feature>
<evidence type="ECO:0000256" key="2">
    <source>
        <dbReference type="ARBA" id="ARBA00022692"/>
    </source>
</evidence>
<evidence type="ECO:0000313" key="9">
    <source>
        <dbReference type="Proteomes" id="UP001589750"/>
    </source>
</evidence>
<evidence type="ECO:0000256" key="6">
    <source>
        <dbReference type="SAM" id="Phobius"/>
    </source>
</evidence>
<evidence type="ECO:0000256" key="1">
    <source>
        <dbReference type="ARBA" id="ARBA00004141"/>
    </source>
</evidence>
<gene>
    <name evidence="8" type="ORF">ACFFRI_18295</name>
</gene>
<evidence type="ECO:0000256" key="3">
    <source>
        <dbReference type="ARBA" id="ARBA00022989"/>
    </source>
</evidence>
<feature type="transmembrane region" description="Helical" evidence="6">
    <location>
        <begin position="141"/>
        <end position="159"/>
    </location>
</feature>
<keyword evidence="4 6" id="KW-0472">Membrane</keyword>
<feature type="transmembrane region" description="Helical" evidence="6">
    <location>
        <begin position="272"/>
        <end position="291"/>
    </location>
</feature>
<dbReference type="InterPro" id="IPR004837">
    <property type="entry name" value="NaCa_Exmemb"/>
</dbReference>
<feature type="transmembrane region" description="Helical" evidence="6">
    <location>
        <begin position="107"/>
        <end position="129"/>
    </location>
</feature>